<comment type="caution">
    <text evidence="1">The sequence shown here is derived from an EMBL/GenBank/DDBJ whole genome shotgun (WGS) entry which is preliminary data.</text>
</comment>
<name>A0A5S5B6F3_STUST</name>
<sequence length="30" mass="3198">MKIRSPEVAAHGPRTMPALKIKAPVVEAAQ</sequence>
<evidence type="ECO:0000313" key="1">
    <source>
        <dbReference type="EMBL" id="TYP62605.1"/>
    </source>
</evidence>
<organism evidence="1 2">
    <name type="scientific">Stutzerimonas stutzeri</name>
    <name type="common">Pseudomonas stutzeri</name>
    <dbReference type="NCBI Taxonomy" id="316"/>
    <lineage>
        <taxon>Bacteria</taxon>
        <taxon>Pseudomonadati</taxon>
        <taxon>Pseudomonadota</taxon>
        <taxon>Gammaproteobacteria</taxon>
        <taxon>Pseudomonadales</taxon>
        <taxon>Pseudomonadaceae</taxon>
        <taxon>Stutzerimonas</taxon>
    </lineage>
</organism>
<protein>
    <submittedName>
        <fullName evidence="1">Uncharacterized protein</fullName>
    </submittedName>
</protein>
<proteinExistence type="predicted"/>
<evidence type="ECO:0000313" key="2">
    <source>
        <dbReference type="Proteomes" id="UP000324282"/>
    </source>
</evidence>
<reference evidence="1 2" key="1">
    <citation type="submission" date="2019-07" db="EMBL/GenBank/DDBJ databases">
        <title>Deep subsurface shale carbon reservoir microbial communities from Ohio and West Virginia, USA.</title>
        <authorList>
            <person name="Wrighton K."/>
        </authorList>
    </citation>
    <scope>NUCLEOTIDE SEQUENCE [LARGE SCALE GENOMIC DNA]</scope>
    <source>
        <strain evidence="1 2">NP_8Ht</strain>
    </source>
</reference>
<dbReference type="Proteomes" id="UP000324282">
    <property type="component" value="Unassembled WGS sequence"/>
</dbReference>
<gene>
    <name evidence="1" type="ORF">A9A72_1241363</name>
</gene>
<dbReference type="EMBL" id="VNHQ01000014">
    <property type="protein sequence ID" value="TYP62605.1"/>
    <property type="molecule type" value="Genomic_DNA"/>
</dbReference>
<dbReference type="AlphaFoldDB" id="A0A5S5B6F3"/>
<accession>A0A5S5B6F3</accession>